<dbReference type="PaxDb" id="121845-A0A1S3D5H7"/>
<accession>A0A1S3D5H7</accession>
<keyword evidence="2" id="KW-0677">Repeat</keyword>
<dbReference type="Proteomes" id="UP000079169">
    <property type="component" value="Unplaced"/>
</dbReference>
<feature type="domain" description="C2H2-type" evidence="7">
    <location>
        <begin position="394"/>
        <end position="425"/>
    </location>
</feature>
<feature type="domain" description="C2H2-type" evidence="7">
    <location>
        <begin position="183"/>
        <end position="210"/>
    </location>
</feature>
<evidence type="ECO:0000256" key="6">
    <source>
        <dbReference type="SAM" id="MobiDB-lite"/>
    </source>
</evidence>
<dbReference type="Pfam" id="PF12874">
    <property type="entry name" value="zf-met"/>
    <property type="match status" value="1"/>
</dbReference>
<dbReference type="PROSITE" id="PS00028">
    <property type="entry name" value="ZINC_FINGER_C2H2_1"/>
    <property type="match status" value="6"/>
</dbReference>
<evidence type="ECO:0000259" key="7">
    <source>
        <dbReference type="PROSITE" id="PS50157"/>
    </source>
</evidence>
<keyword evidence="4" id="KW-0862">Zinc</keyword>
<organism evidence="8 9">
    <name type="scientific">Diaphorina citri</name>
    <name type="common">Asian citrus psyllid</name>
    <dbReference type="NCBI Taxonomy" id="121845"/>
    <lineage>
        <taxon>Eukaryota</taxon>
        <taxon>Metazoa</taxon>
        <taxon>Ecdysozoa</taxon>
        <taxon>Arthropoda</taxon>
        <taxon>Hexapoda</taxon>
        <taxon>Insecta</taxon>
        <taxon>Pterygota</taxon>
        <taxon>Neoptera</taxon>
        <taxon>Paraneoptera</taxon>
        <taxon>Hemiptera</taxon>
        <taxon>Sternorrhyncha</taxon>
        <taxon>Psylloidea</taxon>
        <taxon>Psyllidae</taxon>
        <taxon>Diaphorininae</taxon>
        <taxon>Diaphorina</taxon>
    </lineage>
</organism>
<reference evidence="9" key="1">
    <citation type="submission" date="2025-08" db="UniProtKB">
        <authorList>
            <consortium name="RefSeq"/>
        </authorList>
    </citation>
    <scope>IDENTIFICATION</scope>
</reference>
<sequence>MDKGAIPNIVNIDITKVEINELGSQDVPNGAFIPQVIHIDRKYVDSITTIDNNNIKEEPNDITEAGENDSEFLMRDYQMKEEYDNLAQIMHESEDSRTEQSFLDSREGNLDQLVLLELNGNENQPSQQKSYKLKTCLECNLSFRSKKLLREHTLIEHKNINHKCGKCKSVFTREKALKKHACYHCKICDKFMAHKTKFHRHMRIHADEDKKRIPTKWDQLKYECSYCSQTFSVKIILKRHIETKHYGFPHPKDNGPILCPICNKPCNSVNQRVCHLRDTHQTKVNIESNVFFCIICEQSLRNLDELILHLSTDSHEAKKVQSKRTYLESTCLICNRVFTRFSHSHAHMKEVHWITYKYRQFTCIACDELFTDVERVKEHVESERHNLAKLTKAFRCNTCGKIFLYAKSLATHEKTVRCTQTGERNKQTAKCEQTGETKKKRGRRKNTRKK</sequence>
<proteinExistence type="predicted"/>
<dbReference type="Gene3D" id="3.30.160.60">
    <property type="entry name" value="Classic Zinc Finger"/>
    <property type="match status" value="4"/>
</dbReference>
<evidence type="ECO:0000256" key="1">
    <source>
        <dbReference type="ARBA" id="ARBA00022723"/>
    </source>
</evidence>
<keyword evidence="1" id="KW-0479">Metal-binding</keyword>
<dbReference type="InterPro" id="IPR013087">
    <property type="entry name" value="Znf_C2H2_type"/>
</dbReference>
<dbReference type="SUPFAM" id="SSF57667">
    <property type="entry name" value="beta-beta-alpha zinc fingers"/>
    <property type="match status" value="3"/>
</dbReference>
<protein>
    <submittedName>
        <fullName evidence="9">Zinc finger protein 28-like</fullName>
    </submittedName>
</protein>
<gene>
    <name evidence="9" type="primary">LOC103511745</name>
</gene>
<feature type="compositionally biased region" description="Basic residues" evidence="6">
    <location>
        <begin position="438"/>
        <end position="450"/>
    </location>
</feature>
<evidence type="ECO:0000256" key="3">
    <source>
        <dbReference type="ARBA" id="ARBA00022771"/>
    </source>
</evidence>
<feature type="domain" description="C2H2-type" evidence="7">
    <location>
        <begin position="162"/>
        <end position="184"/>
    </location>
</feature>
<evidence type="ECO:0000313" key="9">
    <source>
        <dbReference type="RefSeq" id="XP_008474705.2"/>
    </source>
</evidence>
<dbReference type="GO" id="GO:0008270">
    <property type="term" value="F:zinc ion binding"/>
    <property type="evidence" value="ECO:0007669"/>
    <property type="project" value="UniProtKB-KW"/>
</dbReference>
<keyword evidence="8" id="KW-1185">Reference proteome</keyword>
<dbReference type="GeneID" id="103511745"/>
<evidence type="ECO:0000256" key="4">
    <source>
        <dbReference type="ARBA" id="ARBA00022833"/>
    </source>
</evidence>
<dbReference type="PANTHER" id="PTHR24379:SF121">
    <property type="entry name" value="C2H2-TYPE DOMAIN-CONTAINING PROTEIN"/>
    <property type="match status" value="1"/>
</dbReference>
<feature type="region of interest" description="Disordered" evidence="6">
    <location>
        <begin position="425"/>
        <end position="450"/>
    </location>
</feature>
<evidence type="ECO:0000313" key="8">
    <source>
        <dbReference type="Proteomes" id="UP000079169"/>
    </source>
</evidence>
<dbReference type="AlphaFoldDB" id="A0A1S3D5H7"/>
<name>A0A1S3D5H7_DIACI</name>
<dbReference type="InterPro" id="IPR036236">
    <property type="entry name" value="Znf_C2H2_sf"/>
</dbReference>
<dbReference type="STRING" id="121845.A0A1S3D5H7"/>
<evidence type="ECO:0000256" key="2">
    <source>
        <dbReference type="ARBA" id="ARBA00022737"/>
    </source>
</evidence>
<feature type="domain" description="C2H2-type" evidence="7">
    <location>
        <begin position="222"/>
        <end position="247"/>
    </location>
</feature>
<dbReference type="SMART" id="SM00355">
    <property type="entry name" value="ZnF_C2H2"/>
    <property type="match status" value="9"/>
</dbReference>
<dbReference type="RefSeq" id="XP_008474705.2">
    <property type="nucleotide sequence ID" value="XM_008476483.3"/>
</dbReference>
<dbReference type="PROSITE" id="PS50157">
    <property type="entry name" value="ZINC_FINGER_C2H2_2"/>
    <property type="match status" value="4"/>
</dbReference>
<evidence type="ECO:0000256" key="5">
    <source>
        <dbReference type="PROSITE-ProRule" id="PRU00042"/>
    </source>
</evidence>
<dbReference type="PANTHER" id="PTHR24379">
    <property type="entry name" value="KRAB AND ZINC FINGER DOMAIN-CONTAINING"/>
    <property type="match status" value="1"/>
</dbReference>
<keyword evidence="3 5" id="KW-0863">Zinc-finger</keyword>
<dbReference type="KEGG" id="dci:103511745"/>